<dbReference type="Proteomes" id="UP000499080">
    <property type="component" value="Unassembled WGS sequence"/>
</dbReference>
<organism evidence="2 3">
    <name type="scientific">Araneus ventricosus</name>
    <name type="common">Orbweaver spider</name>
    <name type="synonym">Epeira ventricosa</name>
    <dbReference type="NCBI Taxonomy" id="182803"/>
    <lineage>
        <taxon>Eukaryota</taxon>
        <taxon>Metazoa</taxon>
        <taxon>Ecdysozoa</taxon>
        <taxon>Arthropoda</taxon>
        <taxon>Chelicerata</taxon>
        <taxon>Arachnida</taxon>
        <taxon>Araneae</taxon>
        <taxon>Araneomorphae</taxon>
        <taxon>Entelegynae</taxon>
        <taxon>Araneoidea</taxon>
        <taxon>Araneidae</taxon>
        <taxon>Araneus</taxon>
    </lineage>
</organism>
<accession>A0A4Y2E1B8</accession>
<sequence>MGSDISFLAGTGVLRYHDDGNGELHETFYGNDYGVLRTNNSPDYISNRGSGGLVVKSRPRGRRVPGSKPYPIKELPRKQVRCTPNQLGPNALPLHSVISP</sequence>
<evidence type="ECO:0000313" key="3">
    <source>
        <dbReference type="Proteomes" id="UP000499080"/>
    </source>
</evidence>
<reference evidence="2 3" key="1">
    <citation type="journal article" date="2019" name="Sci. Rep.">
        <title>Orb-weaving spider Araneus ventricosus genome elucidates the spidroin gene catalogue.</title>
        <authorList>
            <person name="Kono N."/>
            <person name="Nakamura H."/>
            <person name="Ohtoshi R."/>
            <person name="Moran D.A.P."/>
            <person name="Shinohara A."/>
            <person name="Yoshida Y."/>
            <person name="Fujiwara M."/>
            <person name="Mori M."/>
            <person name="Tomita M."/>
            <person name="Arakawa K."/>
        </authorList>
    </citation>
    <scope>NUCLEOTIDE SEQUENCE [LARGE SCALE GENOMIC DNA]</scope>
</reference>
<keyword evidence="3" id="KW-1185">Reference proteome</keyword>
<comment type="caution">
    <text evidence="2">The sequence shown here is derived from an EMBL/GenBank/DDBJ whole genome shotgun (WGS) entry which is preliminary data.</text>
</comment>
<evidence type="ECO:0000313" key="2">
    <source>
        <dbReference type="EMBL" id="GBM22933.1"/>
    </source>
</evidence>
<name>A0A4Y2E1B8_ARAVE</name>
<proteinExistence type="predicted"/>
<evidence type="ECO:0000256" key="1">
    <source>
        <dbReference type="SAM" id="MobiDB-lite"/>
    </source>
</evidence>
<gene>
    <name evidence="2" type="ORF">AVEN_136354_1</name>
</gene>
<protein>
    <submittedName>
        <fullName evidence="2">Uncharacterized protein</fullName>
    </submittedName>
</protein>
<dbReference type="EMBL" id="BGPR01000489">
    <property type="protein sequence ID" value="GBM22933.1"/>
    <property type="molecule type" value="Genomic_DNA"/>
</dbReference>
<feature type="region of interest" description="Disordered" evidence="1">
    <location>
        <begin position="46"/>
        <end position="72"/>
    </location>
</feature>
<dbReference type="AlphaFoldDB" id="A0A4Y2E1B8"/>